<evidence type="ECO:0000313" key="9">
    <source>
        <dbReference type="Proteomes" id="UP000316726"/>
    </source>
</evidence>
<feature type="transmembrane region" description="Helical" evidence="6">
    <location>
        <begin position="20"/>
        <end position="37"/>
    </location>
</feature>
<sequence length="292" mass="31456">MRSAFSSGEQGGYISPKEYLVALYVIPLWLCLILICLRGSARWSIRRRNGASASVRGGRDDSDNDNLGVGASGDSEGGLNQSSLGQLKEYTFTAAGEGVPDRDSGAKYQTTDCSVCMEAFEEGDRIRELPCGHMFHLECVDEWLKLHPSCPICREDVRDALKEETAGEEEAAPSGSPTSTLDVEQGGGTTSRAPSATTGLPQQDRGGGASSSSAAMSVLPFTNPLRFLRESWNHQSTAVAAVEQRFASRRDRARHAARQAAATESQSPPPVVTAHPERGPRLRFGFFSVQCE</sequence>
<feature type="region of interest" description="Disordered" evidence="5">
    <location>
        <begin position="52"/>
        <end position="80"/>
    </location>
</feature>
<evidence type="ECO:0000259" key="7">
    <source>
        <dbReference type="PROSITE" id="PS50089"/>
    </source>
</evidence>
<keyword evidence="3" id="KW-0862">Zinc</keyword>
<dbReference type="Pfam" id="PF13639">
    <property type="entry name" value="zf-RING_2"/>
    <property type="match status" value="1"/>
</dbReference>
<dbReference type="PANTHER" id="PTHR45931:SF3">
    <property type="entry name" value="RING ZINC FINGER-CONTAINING PROTEIN"/>
    <property type="match status" value="1"/>
</dbReference>
<dbReference type="GO" id="GO:0006511">
    <property type="term" value="P:ubiquitin-dependent protein catabolic process"/>
    <property type="evidence" value="ECO:0007669"/>
    <property type="project" value="TreeGrafter"/>
</dbReference>
<dbReference type="GO" id="GO:0061630">
    <property type="term" value="F:ubiquitin protein ligase activity"/>
    <property type="evidence" value="ECO:0007669"/>
    <property type="project" value="TreeGrafter"/>
</dbReference>
<dbReference type="UniPathway" id="UPA00143"/>
<dbReference type="Gene3D" id="3.30.40.10">
    <property type="entry name" value="Zinc/RING finger domain, C3HC4 (zinc finger)"/>
    <property type="match status" value="1"/>
</dbReference>
<feature type="region of interest" description="Disordered" evidence="5">
    <location>
        <begin position="164"/>
        <end position="215"/>
    </location>
</feature>
<keyword evidence="1" id="KW-0479">Metal-binding</keyword>
<dbReference type="InterPro" id="IPR051834">
    <property type="entry name" value="RING_finger_E3_ligase"/>
</dbReference>
<evidence type="ECO:0000256" key="6">
    <source>
        <dbReference type="SAM" id="Phobius"/>
    </source>
</evidence>
<dbReference type="GO" id="GO:0016567">
    <property type="term" value="P:protein ubiquitination"/>
    <property type="evidence" value="ECO:0007669"/>
    <property type="project" value="UniProtKB-UniPathway"/>
</dbReference>
<dbReference type="SMART" id="SM00184">
    <property type="entry name" value="RING"/>
    <property type="match status" value="1"/>
</dbReference>
<dbReference type="Proteomes" id="UP000316726">
    <property type="component" value="Chromosome 14"/>
</dbReference>
<keyword evidence="6" id="KW-1133">Transmembrane helix</keyword>
<accession>A0A5B8MYU6</accession>
<keyword evidence="2 4" id="KW-0863">Zinc-finger</keyword>
<organism evidence="8 9">
    <name type="scientific">Chloropicon primus</name>
    <dbReference type="NCBI Taxonomy" id="1764295"/>
    <lineage>
        <taxon>Eukaryota</taxon>
        <taxon>Viridiplantae</taxon>
        <taxon>Chlorophyta</taxon>
        <taxon>Chloropicophyceae</taxon>
        <taxon>Chloropicales</taxon>
        <taxon>Chloropicaceae</taxon>
        <taxon>Chloropicon</taxon>
    </lineage>
</organism>
<evidence type="ECO:0000256" key="3">
    <source>
        <dbReference type="ARBA" id="ARBA00022833"/>
    </source>
</evidence>
<dbReference type="SUPFAM" id="SSF57850">
    <property type="entry name" value="RING/U-box"/>
    <property type="match status" value="1"/>
</dbReference>
<keyword evidence="6" id="KW-0812">Transmembrane</keyword>
<feature type="compositionally biased region" description="Polar residues" evidence="5">
    <location>
        <begin position="190"/>
        <end position="201"/>
    </location>
</feature>
<dbReference type="GO" id="GO:0008270">
    <property type="term" value="F:zinc ion binding"/>
    <property type="evidence" value="ECO:0007669"/>
    <property type="project" value="UniProtKB-KW"/>
</dbReference>
<feature type="domain" description="RING-type" evidence="7">
    <location>
        <begin position="113"/>
        <end position="154"/>
    </location>
</feature>
<gene>
    <name evidence="8" type="ORF">A3770_14p73530</name>
</gene>
<evidence type="ECO:0000313" key="8">
    <source>
        <dbReference type="EMBL" id="QDZ24835.1"/>
    </source>
</evidence>
<dbReference type="EMBL" id="CP031047">
    <property type="protein sequence ID" value="QDZ24835.1"/>
    <property type="molecule type" value="Genomic_DNA"/>
</dbReference>
<dbReference type="PANTHER" id="PTHR45931">
    <property type="entry name" value="SI:CH211-59O9.10"/>
    <property type="match status" value="1"/>
</dbReference>
<proteinExistence type="predicted"/>
<dbReference type="GO" id="GO:0005634">
    <property type="term" value="C:nucleus"/>
    <property type="evidence" value="ECO:0007669"/>
    <property type="project" value="TreeGrafter"/>
</dbReference>
<keyword evidence="6" id="KW-0472">Membrane</keyword>
<dbReference type="InterPro" id="IPR001841">
    <property type="entry name" value="Znf_RING"/>
</dbReference>
<evidence type="ECO:0000256" key="2">
    <source>
        <dbReference type="ARBA" id="ARBA00022771"/>
    </source>
</evidence>
<evidence type="ECO:0000256" key="5">
    <source>
        <dbReference type="SAM" id="MobiDB-lite"/>
    </source>
</evidence>
<dbReference type="OrthoDB" id="8062037at2759"/>
<evidence type="ECO:0000256" key="4">
    <source>
        <dbReference type="PROSITE-ProRule" id="PRU00175"/>
    </source>
</evidence>
<dbReference type="AlphaFoldDB" id="A0A5B8MYU6"/>
<feature type="region of interest" description="Disordered" evidence="5">
    <location>
        <begin position="249"/>
        <end position="278"/>
    </location>
</feature>
<dbReference type="FunFam" id="3.30.40.10:FF:000388">
    <property type="entry name" value="Putative RING zinc finger domain superfamily protein"/>
    <property type="match status" value="1"/>
</dbReference>
<name>A0A5B8MYU6_9CHLO</name>
<reference evidence="8 9" key="1">
    <citation type="submission" date="2018-07" db="EMBL/GenBank/DDBJ databases">
        <title>The complete nuclear genome of the prasinophyte Chloropicon primus (CCMP1205).</title>
        <authorList>
            <person name="Pombert J.-F."/>
            <person name="Otis C."/>
            <person name="Turmel M."/>
            <person name="Lemieux C."/>
        </authorList>
    </citation>
    <scope>NUCLEOTIDE SEQUENCE [LARGE SCALE GENOMIC DNA]</scope>
    <source>
        <strain evidence="8 9">CCMP1205</strain>
    </source>
</reference>
<keyword evidence="9" id="KW-1185">Reference proteome</keyword>
<protein>
    <recommendedName>
        <fullName evidence="7">RING-type domain-containing protein</fullName>
    </recommendedName>
</protein>
<dbReference type="PROSITE" id="PS50089">
    <property type="entry name" value="ZF_RING_2"/>
    <property type="match status" value="1"/>
</dbReference>
<dbReference type="InterPro" id="IPR013083">
    <property type="entry name" value="Znf_RING/FYVE/PHD"/>
</dbReference>
<dbReference type="STRING" id="1764295.A0A5B8MYU6"/>
<evidence type="ECO:0000256" key="1">
    <source>
        <dbReference type="ARBA" id="ARBA00022723"/>
    </source>
</evidence>